<protein>
    <submittedName>
        <fullName evidence="2">Uncharacterized protein</fullName>
    </submittedName>
</protein>
<dbReference type="EMBL" id="JWZX01003324">
    <property type="protein sequence ID" value="KOO21912.1"/>
    <property type="molecule type" value="Genomic_DNA"/>
</dbReference>
<comment type="caution">
    <text evidence="2">The sequence shown here is derived from an EMBL/GenBank/DDBJ whole genome shotgun (WGS) entry which is preliminary data.</text>
</comment>
<evidence type="ECO:0000256" key="1">
    <source>
        <dbReference type="SAM" id="MobiDB-lite"/>
    </source>
</evidence>
<evidence type="ECO:0000313" key="3">
    <source>
        <dbReference type="Proteomes" id="UP000037460"/>
    </source>
</evidence>
<dbReference type="Proteomes" id="UP000037460">
    <property type="component" value="Unassembled WGS sequence"/>
</dbReference>
<feature type="compositionally biased region" description="Pro residues" evidence="1">
    <location>
        <begin position="82"/>
        <end position="102"/>
    </location>
</feature>
<organism evidence="2 3">
    <name type="scientific">Chrysochromulina tobinii</name>
    <dbReference type="NCBI Taxonomy" id="1460289"/>
    <lineage>
        <taxon>Eukaryota</taxon>
        <taxon>Haptista</taxon>
        <taxon>Haptophyta</taxon>
        <taxon>Prymnesiophyceae</taxon>
        <taxon>Prymnesiales</taxon>
        <taxon>Chrysochromulinaceae</taxon>
        <taxon>Chrysochromulina</taxon>
    </lineage>
</organism>
<dbReference type="AlphaFoldDB" id="A0A0M0J6F5"/>
<sequence>MLAPFSQTGTDWSIARFVGCERASQVVQRGLDELAAAGGIGSGKGSGDAAALQMESALDAAAQQVAEALEKAVIAKADPESEPPPLLDDLPPEPPPLAPDVS</sequence>
<reference evidence="3" key="1">
    <citation type="journal article" date="2015" name="PLoS Genet.">
        <title>Genome Sequence and Transcriptome Analyses of Chrysochromulina tobin: Metabolic Tools for Enhanced Algal Fitness in the Prominent Order Prymnesiales (Haptophyceae).</title>
        <authorList>
            <person name="Hovde B.T."/>
            <person name="Deodato C.R."/>
            <person name="Hunsperger H.M."/>
            <person name="Ryken S.A."/>
            <person name="Yost W."/>
            <person name="Jha R.K."/>
            <person name="Patterson J."/>
            <person name="Monnat R.J. Jr."/>
            <person name="Barlow S.B."/>
            <person name="Starkenburg S.R."/>
            <person name="Cattolico R.A."/>
        </authorList>
    </citation>
    <scope>NUCLEOTIDE SEQUENCE</scope>
    <source>
        <strain evidence="3">CCMP291</strain>
    </source>
</reference>
<keyword evidence="3" id="KW-1185">Reference proteome</keyword>
<proteinExistence type="predicted"/>
<gene>
    <name evidence="2" type="ORF">Ctob_002666</name>
</gene>
<name>A0A0M0J6F5_9EUKA</name>
<accession>A0A0M0J6F5</accession>
<feature type="region of interest" description="Disordered" evidence="1">
    <location>
        <begin position="74"/>
        <end position="102"/>
    </location>
</feature>
<evidence type="ECO:0000313" key="2">
    <source>
        <dbReference type="EMBL" id="KOO21912.1"/>
    </source>
</evidence>